<evidence type="ECO:0000313" key="2">
    <source>
        <dbReference type="Proteomes" id="UP001431783"/>
    </source>
</evidence>
<proteinExistence type="predicted"/>
<sequence>MLNLSSALIIPNTLGKMLVHSHEMILYKFNEGSREAHMADKLVKFVIQMDEIITMSLGLELYESLIMQKRLLMEEFMGFANAYFVDLRAVVVLK</sequence>
<name>A0AAW1VJK8_9CUCU</name>
<reference evidence="1 2" key="1">
    <citation type="submission" date="2023-03" db="EMBL/GenBank/DDBJ databases">
        <title>Genome insight into feeding habits of ladybird beetles.</title>
        <authorList>
            <person name="Li H.-S."/>
            <person name="Huang Y.-H."/>
            <person name="Pang H."/>
        </authorList>
    </citation>
    <scope>NUCLEOTIDE SEQUENCE [LARGE SCALE GENOMIC DNA]</scope>
    <source>
        <strain evidence="1">SYSU_2023b</strain>
        <tissue evidence="1">Whole body</tissue>
    </source>
</reference>
<dbReference type="AlphaFoldDB" id="A0AAW1VJK8"/>
<keyword evidence="2" id="KW-1185">Reference proteome</keyword>
<evidence type="ECO:0000313" key="1">
    <source>
        <dbReference type="EMBL" id="KAK9892934.1"/>
    </source>
</evidence>
<gene>
    <name evidence="1" type="ORF">WA026_022807</name>
</gene>
<protein>
    <submittedName>
        <fullName evidence="1">Uncharacterized protein</fullName>
    </submittedName>
</protein>
<comment type="caution">
    <text evidence="1">The sequence shown here is derived from an EMBL/GenBank/DDBJ whole genome shotgun (WGS) entry which is preliminary data.</text>
</comment>
<accession>A0AAW1VJK8</accession>
<dbReference type="Proteomes" id="UP001431783">
    <property type="component" value="Unassembled WGS sequence"/>
</dbReference>
<organism evidence="1 2">
    <name type="scientific">Henosepilachna vigintioctopunctata</name>
    <dbReference type="NCBI Taxonomy" id="420089"/>
    <lineage>
        <taxon>Eukaryota</taxon>
        <taxon>Metazoa</taxon>
        <taxon>Ecdysozoa</taxon>
        <taxon>Arthropoda</taxon>
        <taxon>Hexapoda</taxon>
        <taxon>Insecta</taxon>
        <taxon>Pterygota</taxon>
        <taxon>Neoptera</taxon>
        <taxon>Endopterygota</taxon>
        <taxon>Coleoptera</taxon>
        <taxon>Polyphaga</taxon>
        <taxon>Cucujiformia</taxon>
        <taxon>Coccinelloidea</taxon>
        <taxon>Coccinellidae</taxon>
        <taxon>Epilachninae</taxon>
        <taxon>Epilachnini</taxon>
        <taxon>Henosepilachna</taxon>
    </lineage>
</organism>
<dbReference type="EMBL" id="JARQZJ010000141">
    <property type="protein sequence ID" value="KAK9892934.1"/>
    <property type="molecule type" value="Genomic_DNA"/>
</dbReference>